<feature type="signal peptide" evidence="6">
    <location>
        <begin position="1"/>
        <end position="25"/>
    </location>
</feature>
<comment type="similarity">
    <text evidence="2">Belongs to the eukaryotic RPA49/POLR1E RNA polymerase subunit family.</text>
</comment>
<proteinExistence type="inferred from homology"/>
<keyword evidence="6" id="KW-0732">Signal</keyword>
<keyword evidence="5" id="KW-0539">Nucleus</keyword>
<dbReference type="GO" id="GO:0003677">
    <property type="term" value="F:DNA binding"/>
    <property type="evidence" value="ECO:0007669"/>
    <property type="project" value="InterPro"/>
</dbReference>
<organism evidence="7 8">
    <name type="scientific">Periophthalmus magnuspinnatus</name>
    <dbReference type="NCBI Taxonomy" id="409849"/>
    <lineage>
        <taxon>Eukaryota</taxon>
        <taxon>Metazoa</taxon>
        <taxon>Chordata</taxon>
        <taxon>Craniata</taxon>
        <taxon>Vertebrata</taxon>
        <taxon>Euteleostomi</taxon>
        <taxon>Actinopterygii</taxon>
        <taxon>Neopterygii</taxon>
        <taxon>Teleostei</taxon>
        <taxon>Neoteleostei</taxon>
        <taxon>Acanthomorphata</taxon>
        <taxon>Gobiaria</taxon>
        <taxon>Gobiiformes</taxon>
        <taxon>Gobioidei</taxon>
        <taxon>Gobiidae</taxon>
        <taxon>Oxudercinae</taxon>
        <taxon>Periophthalmus</taxon>
    </lineage>
</organism>
<name>A0A3B4BMU7_9GOBI</name>
<dbReference type="InterPro" id="IPR009668">
    <property type="entry name" value="RNA_pol-assoc_fac_A49-like"/>
</dbReference>
<dbReference type="GO" id="GO:0000428">
    <property type="term" value="C:DNA-directed RNA polymerase complex"/>
    <property type="evidence" value="ECO:0007669"/>
    <property type="project" value="UniProtKB-KW"/>
</dbReference>
<evidence type="ECO:0000256" key="6">
    <source>
        <dbReference type="SAM" id="SignalP"/>
    </source>
</evidence>
<comment type="subcellular location">
    <subcellularLocation>
        <location evidence="1">Nucleus</location>
        <location evidence="1">Nucleolus</location>
    </subcellularLocation>
</comment>
<dbReference type="Ensembl" id="ENSPMGT00000031974.1">
    <property type="protein sequence ID" value="ENSPMGP00000030036.1"/>
    <property type="gene ID" value="ENSPMGG00000024169.1"/>
</dbReference>
<evidence type="ECO:0000256" key="2">
    <source>
        <dbReference type="ARBA" id="ARBA00009430"/>
    </source>
</evidence>
<evidence type="ECO:0000256" key="5">
    <source>
        <dbReference type="ARBA" id="ARBA00023242"/>
    </source>
</evidence>
<dbReference type="GO" id="GO:0005730">
    <property type="term" value="C:nucleolus"/>
    <property type="evidence" value="ECO:0007669"/>
    <property type="project" value="UniProtKB-SubCell"/>
</dbReference>
<accession>A0A3B4BMU7</accession>
<evidence type="ECO:0000313" key="7">
    <source>
        <dbReference type="Ensembl" id="ENSPMGP00000030036.1"/>
    </source>
</evidence>
<keyword evidence="3" id="KW-0240">DNA-directed RNA polymerase</keyword>
<evidence type="ECO:0000256" key="4">
    <source>
        <dbReference type="ARBA" id="ARBA00023163"/>
    </source>
</evidence>
<reference evidence="7" key="2">
    <citation type="submission" date="2025-09" db="UniProtKB">
        <authorList>
            <consortium name="Ensembl"/>
        </authorList>
    </citation>
    <scope>IDENTIFICATION</scope>
</reference>
<keyword evidence="4" id="KW-0804">Transcription</keyword>
<dbReference type="PANTHER" id="PTHR14440">
    <property type="entry name" value="DNA-DIRECTED RNA POLYMERASE I SUBUNIT RPA49"/>
    <property type="match status" value="1"/>
</dbReference>
<evidence type="ECO:0000256" key="1">
    <source>
        <dbReference type="ARBA" id="ARBA00004604"/>
    </source>
</evidence>
<dbReference type="AlphaFoldDB" id="A0A3B4BMU7"/>
<dbReference type="Proteomes" id="UP000261520">
    <property type="component" value="Unplaced"/>
</dbReference>
<reference evidence="7" key="1">
    <citation type="submission" date="2025-08" db="UniProtKB">
        <authorList>
            <consortium name="Ensembl"/>
        </authorList>
    </citation>
    <scope>IDENTIFICATION</scope>
</reference>
<evidence type="ECO:0000313" key="8">
    <source>
        <dbReference type="Proteomes" id="UP000261520"/>
    </source>
</evidence>
<dbReference type="Pfam" id="PF06870">
    <property type="entry name" value="RNA_pol_I_A49"/>
    <property type="match status" value="1"/>
</dbReference>
<feature type="chain" id="PRO_5017339725" evidence="6">
    <location>
        <begin position="26"/>
        <end position="155"/>
    </location>
</feature>
<protein>
    <submittedName>
        <fullName evidence="7">Uncharacterized protein</fullName>
    </submittedName>
</protein>
<sequence>MILTICSMRHLMELFFYLLVQFSNGIVKDPDKLRFSMYKNTDERNPRKKNRRILVAESSRLSYVGDNFGPASMKCNNMCQYFVGVLNKQTMQMEVHKAQMFNLQPVVPDKKKQNYHSLMLSRTQRIVQNMLPLWHPFSTVALILFVIEIPSREGY</sequence>
<evidence type="ECO:0000256" key="3">
    <source>
        <dbReference type="ARBA" id="ARBA00022478"/>
    </source>
</evidence>
<keyword evidence="8" id="KW-1185">Reference proteome</keyword>
<dbReference type="GO" id="GO:0006351">
    <property type="term" value="P:DNA-templated transcription"/>
    <property type="evidence" value="ECO:0007669"/>
    <property type="project" value="InterPro"/>
</dbReference>